<feature type="compositionally biased region" description="Polar residues" evidence="1">
    <location>
        <begin position="230"/>
        <end position="239"/>
    </location>
</feature>
<name>A0ABM5BM44_VICPA</name>
<organism evidence="2 3">
    <name type="scientific">Vicugna pacos</name>
    <name type="common">Alpaca</name>
    <name type="synonym">Lama pacos</name>
    <dbReference type="NCBI Taxonomy" id="30538"/>
    <lineage>
        <taxon>Eukaryota</taxon>
        <taxon>Metazoa</taxon>
        <taxon>Chordata</taxon>
        <taxon>Craniata</taxon>
        <taxon>Vertebrata</taxon>
        <taxon>Euteleostomi</taxon>
        <taxon>Mammalia</taxon>
        <taxon>Eutheria</taxon>
        <taxon>Laurasiatheria</taxon>
        <taxon>Artiodactyla</taxon>
        <taxon>Tylopoda</taxon>
        <taxon>Camelidae</taxon>
        <taxon>Vicugna</taxon>
    </lineage>
</organism>
<evidence type="ECO:0000313" key="2">
    <source>
        <dbReference type="Proteomes" id="UP001652581"/>
    </source>
</evidence>
<dbReference type="PANTHER" id="PTHR15949">
    <property type="entry name" value="TESTIS-EXPRESSED PROTEIN 264"/>
    <property type="match status" value="1"/>
</dbReference>
<gene>
    <name evidence="3" type="primary">TEX264</name>
</gene>
<feature type="region of interest" description="Disordered" evidence="1">
    <location>
        <begin position="207"/>
        <end position="324"/>
    </location>
</feature>
<feature type="compositionally biased region" description="Basic and acidic residues" evidence="1">
    <location>
        <begin position="207"/>
        <end position="217"/>
    </location>
</feature>
<accession>A0ABM5BM44</accession>
<evidence type="ECO:0000313" key="3">
    <source>
        <dbReference type="RefSeq" id="XP_072797476.1"/>
    </source>
</evidence>
<proteinExistence type="predicted"/>
<feature type="compositionally biased region" description="Basic and acidic residues" evidence="1">
    <location>
        <begin position="262"/>
        <end position="274"/>
    </location>
</feature>
<feature type="compositionally biased region" description="Polar residues" evidence="1">
    <location>
        <begin position="247"/>
        <end position="258"/>
    </location>
</feature>
<protein>
    <submittedName>
        <fullName evidence="3">Testis-expressed protein 264 isoform X1</fullName>
    </submittedName>
</protein>
<feature type="compositionally biased region" description="Basic and acidic residues" evidence="1">
    <location>
        <begin position="312"/>
        <end position="324"/>
    </location>
</feature>
<dbReference type="Proteomes" id="UP001652581">
    <property type="component" value="Chromosome 17"/>
</dbReference>
<dbReference type="PANTHER" id="PTHR15949:SF3">
    <property type="entry name" value="TESTIS-EXPRESSED PROTEIN 264"/>
    <property type="match status" value="1"/>
</dbReference>
<keyword evidence="2" id="KW-1185">Reference proteome</keyword>
<dbReference type="RefSeq" id="XP_072797476.1">
    <property type="nucleotide sequence ID" value="XM_072941375.1"/>
</dbReference>
<feature type="compositionally biased region" description="Low complexity" evidence="1">
    <location>
        <begin position="275"/>
        <end position="284"/>
    </location>
</feature>
<dbReference type="GeneID" id="107033150"/>
<reference evidence="3" key="1">
    <citation type="submission" date="2025-08" db="UniProtKB">
        <authorList>
            <consortium name="RefSeq"/>
        </authorList>
    </citation>
    <scope>IDENTIFICATION</scope>
</reference>
<evidence type="ECO:0000256" key="1">
    <source>
        <dbReference type="SAM" id="MobiDB-lite"/>
    </source>
</evidence>
<sequence length="324" mass="35166">MGEFPRQKGLWSRVRRTFQAGEVAYAKTGSIGGCGMFGELQIVPCGCVWGVEGEEAARRIDQSLGLSLPLPLRCLVGACPPGSWPLLRPGDAEKACEVPPEKCRCAVGSILSEGDESPSPELIRLYQKFGFRVFSFPAPSHVVTATFPYTTTLSIWLATRRVHPALDAYIKERKLCAHPRLEIYQEDQIYFMCPLARQGDFYVPEVKETERKSRGPAEADDTQVDGTGADTMSDTSSVSLEVGPGSRETSAATLSPGVSSRGWDDGDTRSEHSYSESGASGSSFEELDLEGEGPMGEPRPSLEAEPLGAAKWLREPSTPEKGEE</sequence>